<comment type="caution">
    <text evidence="1">The sequence shown here is derived from an EMBL/GenBank/DDBJ whole genome shotgun (WGS) entry which is preliminary data.</text>
</comment>
<keyword evidence="2" id="KW-1185">Reference proteome</keyword>
<reference evidence="1 2" key="1">
    <citation type="submission" date="2019-05" db="EMBL/GenBank/DDBJ databases">
        <title>Another draft genome of Portunus trituberculatus and its Hox gene families provides insights of decapod evolution.</title>
        <authorList>
            <person name="Jeong J.-H."/>
            <person name="Song I."/>
            <person name="Kim S."/>
            <person name="Choi T."/>
            <person name="Kim D."/>
            <person name="Ryu S."/>
            <person name="Kim W."/>
        </authorList>
    </citation>
    <scope>NUCLEOTIDE SEQUENCE [LARGE SCALE GENOMIC DNA]</scope>
    <source>
        <tissue evidence="1">Muscle</tissue>
    </source>
</reference>
<sequence length="70" mass="7989">MAGVVVYILFLSYFEENQGNYIETTLHIVIPRTWGHKRSVLLSMVRSDGDGLIGWRVVIGDDDDDMVVYL</sequence>
<dbReference type="AlphaFoldDB" id="A0A5B7JRP7"/>
<proteinExistence type="predicted"/>
<name>A0A5B7JRP7_PORTR</name>
<gene>
    <name evidence="1" type="ORF">E2C01_090942</name>
</gene>
<dbReference type="EMBL" id="VSRR010103279">
    <property type="protein sequence ID" value="MPC95718.1"/>
    <property type="molecule type" value="Genomic_DNA"/>
</dbReference>
<organism evidence="1 2">
    <name type="scientific">Portunus trituberculatus</name>
    <name type="common">Swimming crab</name>
    <name type="synonym">Neptunus trituberculatus</name>
    <dbReference type="NCBI Taxonomy" id="210409"/>
    <lineage>
        <taxon>Eukaryota</taxon>
        <taxon>Metazoa</taxon>
        <taxon>Ecdysozoa</taxon>
        <taxon>Arthropoda</taxon>
        <taxon>Crustacea</taxon>
        <taxon>Multicrustacea</taxon>
        <taxon>Malacostraca</taxon>
        <taxon>Eumalacostraca</taxon>
        <taxon>Eucarida</taxon>
        <taxon>Decapoda</taxon>
        <taxon>Pleocyemata</taxon>
        <taxon>Brachyura</taxon>
        <taxon>Eubrachyura</taxon>
        <taxon>Portunoidea</taxon>
        <taxon>Portunidae</taxon>
        <taxon>Portuninae</taxon>
        <taxon>Portunus</taxon>
    </lineage>
</organism>
<protein>
    <submittedName>
        <fullName evidence="1">Uncharacterized protein</fullName>
    </submittedName>
</protein>
<evidence type="ECO:0000313" key="2">
    <source>
        <dbReference type="Proteomes" id="UP000324222"/>
    </source>
</evidence>
<evidence type="ECO:0000313" key="1">
    <source>
        <dbReference type="EMBL" id="MPC95718.1"/>
    </source>
</evidence>
<dbReference type="Proteomes" id="UP000324222">
    <property type="component" value="Unassembled WGS sequence"/>
</dbReference>
<accession>A0A5B7JRP7</accession>